<dbReference type="Gene3D" id="1.10.287.1080">
    <property type="entry name" value="MazG-like"/>
    <property type="match status" value="1"/>
</dbReference>
<proteinExistence type="predicted"/>
<keyword evidence="1" id="KW-0378">Hydrolase</keyword>
<protein>
    <submittedName>
        <fullName evidence="1">NTP pyrophosphatase (Non-canonical NTP hydrolase)</fullName>
    </submittedName>
</protein>
<organism evidence="1 2">
    <name type="scientific">Sphingomonas xinjiangensis</name>
    <dbReference type="NCBI Taxonomy" id="643568"/>
    <lineage>
        <taxon>Bacteria</taxon>
        <taxon>Pseudomonadati</taxon>
        <taxon>Pseudomonadota</taxon>
        <taxon>Alphaproteobacteria</taxon>
        <taxon>Sphingomonadales</taxon>
        <taxon>Sphingomonadaceae</taxon>
        <taxon>Sphingomonas</taxon>
    </lineage>
</organism>
<sequence>MKQEQIDAINELCTDVFKGNVEAGWYTDITTGLPRDRNIGELLMLIVSEIAEGMEGHRKNLQDDKLPHRSMLEVELADACIRIFDLAGYRGLDLGGAIAEKRAFNATRADHKIENRLADGGKAY</sequence>
<keyword evidence="2" id="KW-1185">Reference proteome</keyword>
<comment type="caution">
    <text evidence="1">The sequence shown here is derived from an EMBL/GenBank/DDBJ whole genome shotgun (WGS) entry which is preliminary data.</text>
</comment>
<dbReference type="CDD" id="cd11542">
    <property type="entry name" value="NTP-PPase_u5"/>
    <property type="match status" value="1"/>
</dbReference>
<dbReference type="RefSeq" id="WP_184083866.1">
    <property type="nucleotide sequence ID" value="NZ_JACIJF010000001.1"/>
</dbReference>
<dbReference type="AlphaFoldDB" id="A0A840YNV9"/>
<dbReference type="Proteomes" id="UP000527143">
    <property type="component" value="Unassembled WGS sequence"/>
</dbReference>
<evidence type="ECO:0000313" key="2">
    <source>
        <dbReference type="Proteomes" id="UP000527143"/>
    </source>
</evidence>
<name>A0A840YNV9_9SPHN</name>
<dbReference type="EMBL" id="JACIJF010000001">
    <property type="protein sequence ID" value="MBB5709292.1"/>
    <property type="molecule type" value="Genomic_DNA"/>
</dbReference>
<evidence type="ECO:0000313" key="1">
    <source>
        <dbReference type="EMBL" id="MBB5709292.1"/>
    </source>
</evidence>
<dbReference type="SUPFAM" id="SSF101386">
    <property type="entry name" value="all-alpha NTP pyrophosphatases"/>
    <property type="match status" value="1"/>
</dbReference>
<accession>A0A840YNV9</accession>
<gene>
    <name evidence="1" type="ORF">FHT02_000498</name>
</gene>
<dbReference type="GO" id="GO:0016787">
    <property type="term" value="F:hydrolase activity"/>
    <property type="evidence" value="ECO:0007669"/>
    <property type="project" value="UniProtKB-KW"/>
</dbReference>
<reference evidence="1 2" key="1">
    <citation type="submission" date="2020-08" db="EMBL/GenBank/DDBJ databases">
        <title>Genomic Encyclopedia of Type Strains, Phase IV (KMG-IV): sequencing the most valuable type-strain genomes for metagenomic binning, comparative biology and taxonomic classification.</title>
        <authorList>
            <person name="Goeker M."/>
        </authorList>
    </citation>
    <scope>NUCLEOTIDE SEQUENCE [LARGE SCALE GENOMIC DNA]</scope>
    <source>
        <strain evidence="1 2">DSM 26736</strain>
    </source>
</reference>